<keyword evidence="3 9" id="KW-1134">Transmembrane beta strand</keyword>
<dbReference type="InterPro" id="IPR037066">
    <property type="entry name" value="Plug_dom_sf"/>
</dbReference>
<evidence type="ECO:0000256" key="11">
    <source>
        <dbReference type="PROSITE-ProRule" id="PRU10144"/>
    </source>
</evidence>
<dbReference type="Gene3D" id="2.170.130.10">
    <property type="entry name" value="TonB-dependent receptor, plug domain"/>
    <property type="match status" value="1"/>
</dbReference>
<keyword evidence="16" id="KW-0675">Receptor</keyword>
<feature type="chain" id="PRO_5006394657" evidence="13">
    <location>
        <begin position="25"/>
        <end position="947"/>
    </location>
</feature>
<dbReference type="InterPro" id="IPR010917">
    <property type="entry name" value="TonB_rcpt_CS"/>
</dbReference>
<dbReference type="PROSITE" id="PS00430">
    <property type="entry name" value="TONB_DEPENDENT_REC_1"/>
    <property type="match status" value="1"/>
</dbReference>
<evidence type="ECO:0000259" key="14">
    <source>
        <dbReference type="Pfam" id="PF00593"/>
    </source>
</evidence>
<dbReference type="InterPro" id="IPR010916">
    <property type="entry name" value="TonB_box_CS"/>
</dbReference>
<dbReference type="Pfam" id="PF00593">
    <property type="entry name" value="TonB_dep_Rec_b-barrel"/>
    <property type="match status" value="1"/>
</dbReference>
<keyword evidence="7 9" id="KW-0472">Membrane</keyword>
<keyword evidence="4 9" id="KW-0812">Transmembrane</keyword>
<comment type="subcellular location">
    <subcellularLocation>
        <location evidence="1 9">Cell outer membrane</location>
        <topology evidence="1 9">Multi-pass membrane protein</topology>
    </subcellularLocation>
</comment>
<feature type="short sequence motif" description="TonB C-terminal box" evidence="11">
    <location>
        <begin position="930"/>
        <end position="947"/>
    </location>
</feature>
<protein>
    <submittedName>
        <fullName evidence="16">TonB-dependent receptor</fullName>
    </submittedName>
</protein>
<evidence type="ECO:0000259" key="15">
    <source>
        <dbReference type="Pfam" id="PF07715"/>
    </source>
</evidence>
<dbReference type="InterPro" id="IPR012910">
    <property type="entry name" value="Plug_dom"/>
</dbReference>
<dbReference type="EMBL" id="LDJL01000005">
    <property type="protein sequence ID" value="KRG70490.1"/>
    <property type="molecule type" value="Genomic_DNA"/>
</dbReference>
<comment type="similarity">
    <text evidence="9 12">Belongs to the TonB-dependent receptor family.</text>
</comment>
<accession>A0A0R0CVT1</accession>
<dbReference type="GO" id="GO:0009279">
    <property type="term" value="C:cell outer membrane"/>
    <property type="evidence" value="ECO:0007669"/>
    <property type="project" value="UniProtKB-SubCell"/>
</dbReference>
<evidence type="ECO:0000256" key="13">
    <source>
        <dbReference type="SAM" id="SignalP"/>
    </source>
</evidence>
<dbReference type="SUPFAM" id="SSF56935">
    <property type="entry name" value="Porins"/>
    <property type="match status" value="1"/>
</dbReference>
<proteinExistence type="inferred from homology"/>
<evidence type="ECO:0000256" key="4">
    <source>
        <dbReference type="ARBA" id="ARBA00022692"/>
    </source>
</evidence>
<dbReference type="InterPro" id="IPR000531">
    <property type="entry name" value="Beta-barrel_TonB"/>
</dbReference>
<dbReference type="PROSITE" id="PS01156">
    <property type="entry name" value="TONB_DEPENDENT_REC_2"/>
    <property type="match status" value="1"/>
</dbReference>
<evidence type="ECO:0000256" key="6">
    <source>
        <dbReference type="ARBA" id="ARBA00023077"/>
    </source>
</evidence>
<dbReference type="InterPro" id="IPR039426">
    <property type="entry name" value="TonB-dep_rcpt-like"/>
</dbReference>
<name>A0A0R0CVT1_9GAMM</name>
<reference evidence="16 17" key="1">
    <citation type="submission" date="2015-05" db="EMBL/GenBank/DDBJ databases">
        <title>Genome sequencing and analysis of members of genus Stenotrophomonas.</title>
        <authorList>
            <person name="Patil P.P."/>
            <person name="Midha S."/>
            <person name="Patil P.B."/>
        </authorList>
    </citation>
    <scope>NUCLEOTIDE SEQUENCE [LARGE SCALE GENOMIC DNA]</scope>
    <source>
        <strain evidence="16 17">DSM 21858</strain>
    </source>
</reference>
<dbReference type="Pfam" id="PF07715">
    <property type="entry name" value="Plug"/>
    <property type="match status" value="1"/>
</dbReference>
<keyword evidence="17" id="KW-1185">Reference proteome</keyword>
<evidence type="ECO:0000256" key="3">
    <source>
        <dbReference type="ARBA" id="ARBA00022452"/>
    </source>
</evidence>
<dbReference type="STRING" id="344882.ABB29_05235"/>
<dbReference type="OrthoDB" id="6276154at2"/>
<evidence type="ECO:0000256" key="12">
    <source>
        <dbReference type="RuleBase" id="RU003357"/>
    </source>
</evidence>
<dbReference type="Gene3D" id="2.40.170.20">
    <property type="entry name" value="TonB-dependent receptor, beta-barrel domain"/>
    <property type="match status" value="1"/>
</dbReference>
<dbReference type="PROSITE" id="PS52016">
    <property type="entry name" value="TONB_DEPENDENT_REC_3"/>
    <property type="match status" value="1"/>
</dbReference>
<gene>
    <name evidence="16" type="ORF">ABB29_05235</name>
</gene>
<dbReference type="Proteomes" id="UP000052052">
    <property type="component" value="Unassembled WGS sequence"/>
</dbReference>
<dbReference type="InterPro" id="IPR036942">
    <property type="entry name" value="Beta-barrel_TonB_sf"/>
</dbReference>
<evidence type="ECO:0000256" key="1">
    <source>
        <dbReference type="ARBA" id="ARBA00004571"/>
    </source>
</evidence>
<evidence type="ECO:0000256" key="9">
    <source>
        <dbReference type="PROSITE-ProRule" id="PRU01360"/>
    </source>
</evidence>
<feature type="short sequence motif" description="TonB box" evidence="10">
    <location>
        <begin position="38"/>
        <end position="44"/>
    </location>
</feature>
<dbReference type="AlphaFoldDB" id="A0A0R0CVT1"/>
<keyword evidence="6 10" id="KW-0798">TonB box</keyword>
<comment type="caution">
    <text evidence="16">The sequence shown here is derived from an EMBL/GenBank/DDBJ whole genome shotgun (WGS) entry which is preliminary data.</text>
</comment>
<evidence type="ECO:0000256" key="10">
    <source>
        <dbReference type="PROSITE-ProRule" id="PRU10143"/>
    </source>
</evidence>
<dbReference type="PANTHER" id="PTHR47234">
    <property type="match status" value="1"/>
</dbReference>
<keyword evidence="8 9" id="KW-0998">Cell outer membrane</keyword>
<evidence type="ECO:0000256" key="5">
    <source>
        <dbReference type="ARBA" id="ARBA00022729"/>
    </source>
</evidence>
<evidence type="ECO:0000313" key="17">
    <source>
        <dbReference type="Proteomes" id="UP000052052"/>
    </source>
</evidence>
<dbReference type="PANTHER" id="PTHR47234:SF2">
    <property type="entry name" value="TONB-DEPENDENT RECEPTOR"/>
    <property type="match status" value="1"/>
</dbReference>
<evidence type="ECO:0000256" key="8">
    <source>
        <dbReference type="ARBA" id="ARBA00023237"/>
    </source>
</evidence>
<evidence type="ECO:0000256" key="7">
    <source>
        <dbReference type="ARBA" id="ARBA00023136"/>
    </source>
</evidence>
<evidence type="ECO:0000313" key="16">
    <source>
        <dbReference type="EMBL" id="KRG70490.1"/>
    </source>
</evidence>
<evidence type="ECO:0000256" key="2">
    <source>
        <dbReference type="ARBA" id="ARBA00022448"/>
    </source>
</evidence>
<feature type="domain" description="TonB-dependent receptor-like beta-barrel" evidence="14">
    <location>
        <begin position="391"/>
        <end position="910"/>
    </location>
</feature>
<feature type="signal peptide" evidence="13">
    <location>
        <begin position="1"/>
        <end position="24"/>
    </location>
</feature>
<sequence>MRYRNHPLRDAVVLALIASTGSLAAEQAQAQSATDLDTVVVTGTRIKSQTMTASSPVTEISAEEFEKVGATTVEELVNQYPQLTLSNDNFENNGSTGYSTVSLRDLGALRTLTLVNGRRLPPGTTSEVPDISIVPPAALKRTDVLTGGASAVYGADAVAGVVNFVLDDEFQGVKANFGYSTYRHDNSNGYIQSLMDDAGYSYPTGKDSSGGTTKNIDLVVGGDIGDRGHMLSWLTWRENDALLQGDRDYSSCALNNAGTACGGSGTAPDPNFIVLPYAGMPNTINAHQNADGSWERGFGGFYNYAPINYYQRPDTRLTAGSHIKYEVNDHFKPYLEAMFLNRDSGTQIAESGTFFNSVDVRCDDAIIGSFCNDLGIDTDDLTVLVGKRNVEGGPRFTQNNTTTYNLVTGAEGEISDYWTYDASFQFARNEENTTGRNDFLSDRIQSAVLQCPPGSFAGCLPYNVWVPNGVTPEAAAALAGVSHVNTTTYLKAFNGFVSGDLGFGLPSAKGDTIKLVAGYEWRENTYKVSADANSVAGNFAGAGGKTNETTGSVSVSEVFMEASIPLITDVGVLSNLGAELGYRNSDYSTSGRVNTFKAGLGADFADGKYRIRTGWNRAIRAPTITDLFLQQSVQLFNGEDRCAGPTPKFSPEQCANTGVSAAQYGNITPSPAGQYNQFVGGNPDLKPEEAETFTFGVAATPIRNLDLSIDYYDIKVEKQIGSIGANVILNGCATTGNPILCNFVRRDAATGDLWTGQDEDAGQISNLRGNNGVLTARGIDLIGRYAFDLGAGRMSASLNGNYVLEQGQEPFPALPELNYDCAGKINTSCQLPEWRHIANIGYSIGRYNFNLRWRYIGELDYENTDGTTVDLTDTIVSDNGNKIDAYNYFDLSASARLGDHIDWTIGVNNIADKEPPLVGNTLATNGNSPGGYDQAGRFVFTNVSFRF</sequence>
<keyword evidence="5 13" id="KW-0732">Signal</keyword>
<dbReference type="PATRIC" id="fig|344882.3.peg.2380"/>
<feature type="domain" description="TonB-dependent receptor plug" evidence="15">
    <location>
        <begin position="51"/>
        <end position="161"/>
    </location>
</feature>
<organism evidence="16 17">
    <name type="scientific">Pseudoxanthomonas dokdonensis</name>
    <dbReference type="NCBI Taxonomy" id="344882"/>
    <lineage>
        <taxon>Bacteria</taxon>
        <taxon>Pseudomonadati</taxon>
        <taxon>Pseudomonadota</taxon>
        <taxon>Gammaproteobacteria</taxon>
        <taxon>Lysobacterales</taxon>
        <taxon>Lysobacteraceae</taxon>
        <taxon>Pseudoxanthomonas</taxon>
    </lineage>
</organism>
<dbReference type="RefSeq" id="WP_057657570.1">
    <property type="nucleotide sequence ID" value="NZ_LDJL01000005.1"/>
</dbReference>
<keyword evidence="2 9" id="KW-0813">Transport</keyword>